<dbReference type="CDD" id="cd02274">
    <property type="entry name" value="DHDPR_N"/>
    <property type="match status" value="1"/>
</dbReference>
<feature type="binding site" evidence="13">
    <location>
        <begin position="8"/>
        <end position="13"/>
    </location>
    <ligand>
        <name>NAD(+)</name>
        <dbReference type="ChEBI" id="CHEBI:57540"/>
    </ligand>
</feature>
<comment type="catalytic activity">
    <reaction evidence="12 13">
        <text>(S)-2,3,4,5-tetrahydrodipicolinate + NAD(+) + H2O = (2S,4S)-4-hydroxy-2,3,4,5-tetrahydrodipicolinate + NADH + H(+)</text>
        <dbReference type="Rhea" id="RHEA:35323"/>
        <dbReference type="ChEBI" id="CHEBI:15377"/>
        <dbReference type="ChEBI" id="CHEBI:15378"/>
        <dbReference type="ChEBI" id="CHEBI:16845"/>
        <dbReference type="ChEBI" id="CHEBI:57540"/>
        <dbReference type="ChEBI" id="CHEBI:57945"/>
        <dbReference type="ChEBI" id="CHEBI:67139"/>
        <dbReference type="EC" id="1.17.1.8"/>
    </reaction>
</comment>
<evidence type="ECO:0000256" key="1">
    <source>
        <dbReference type="ARBA" id="ARBA00006642"/>
    </source>
</evidence>
<evidence type="ECO:0000256" key="4">
    <source>
        <dbReference type="ARBA" id="ARBA00022857"/>
    </source>
</evidence>
<comment type="pathway">
    <text evidence="9 13">Amino-acid biosynthesis; L-lysine biosynthesis via DAP pathway; (S)-tetrahydrodipicolinate from L-aspartate: step 4/4.</text>
</comment>
<comment type="function">
    <text evidence="13">Catalyzes the conversion of 4-hydroxy-tetrahydrodipicolinate (HTPA) to tetrahydrodipicolinate.</text>
</comment>
<dbReference type="EMBL" id="DTKJ01000041">
    <property type="protein sequence ID" value="HGZ11698.1"/>
    <property type="molecule type" value="Genomic_DNA"/>
</dbReference>
<dbReference type="Gene3D" id="3.40.50.720">
    <property type="entry name" value="NAD(P)-binding Rossmann-like Domain"/>
    <property type="match status" value="1"/>
</dbReference>
<feature type="domain" description="Dihydrodipicolinate reductase N-terminal" evidence="14">
    <location>
        <begin position="3"/>
        <end position="125"/>
    </location>
</feature>
<dbReference type="InterPro" id="IPR000846">
    <property type="entry name" value="DapB_N"/>
</dbReference>
<evidence type="ECO:0000256" key="9">
    <source>
        <dbReference type="ARBA" id="ARBA00037922"/>
    </source>
</evidence>
<keyword evidence="3 13" id="KW-0028">Amino-acid biosynthesis</keyword>
<feature type="binding site" evidence="13">
    <location>
        <position position="156"/>
    </location>
    <ligand>
        <name>(S)-2,3,4,5-tetrahydrodipicolinate</name>
        <dbReference type="ChEBI" id="CHEBI:16845"/>
    </ligand>
</feature>
<dbReference type="SUPFAM" id="SSF55347">
    <property type="entry name" value="Glyceraldehyde-3-phosphate dehydrogenase-like, C-terminal domain"/>
    <property type="match status" value="1"/>
</dbReference>
<evidence type="ECO:0000256" key="10">
    <source>
        <dbReference type="ARBA" id="ARBA00038983"/>
    </source>
</evidence>
<keyword evidence="5 13" id="KW-0220">Diaminopimelate biosynthesis</keyword>
<dbReference type="FunFam" id="3.30.360.10:FF:000004">
    <property type="entry name" value="4-hydroxy-tetrahydrodipicolinate reductase"/>
    <property type="match status" value="1"/>
</dbReference>
<keyword evidence="7 13" id="KW-0520">NAD</keyword>
<evidence type="ECO:0000313" key="16">
    <source>
        <dbReference type="EMBL" id="HGZ11698.1"/>
    </source>
</evidence>
<evidence type="ECO:0000256" key="5">
    <source>
        <dbReference type="ARBA" id="ARBA00022915"/>
    </source>
</evidence>
<dbReference type="GO" id="GO:0051287">
    <property type="term" value="F:NAD binding"/>
    <property type="evidence" value="ECO:0007669"/>
    <property type="project" value="UniProtKB-UniRule"/>
</dbReference>
<comment type="similarity">
    <text evidence="1 13">Belongs to the DapB family.</text>
</comment>
<dbReference type="InterPro" id="IPR023940">
    <property type="entry name" value="DHDPR_bac"/>
</dbReference>
<comment type="caution">
    <text evidence="16">The sequence shown here is derived from an EMBL/GenBank/DDBJ whole genome shotgun (WGS) entry which is preliminary data.</text>
</comment>
<dbReference type="EC" id="1.17.1.8" evidence="10 13"/>
<name>A0A7C5EPT7_9BACT</name>
<dbReference type="GO" id="GO:0019877">
    <property type="term" value="P:diaminopimelate biosynthetic process"/>
    <property type="evidence" value="ECO:0007669"/>
    <property type="project" value="UniProtKB-UniRule"/>
</dbReference>
<feature type="binding site" evidence="13">
    <location>
        <position position="34"/>
    </location>
    <ligand>
        <name>NAD(+)</name>
        <dbReference type="ChEBI" id="CHEBI:57540"/>
    </ligand>
</feature>
<comment type="catalytic activity">
    <reaction evidence="11 13">
        <text>(S)-2,3,4,5-tetrahydrodipicolinate + NADP(+) + H2O = (2S,4S)-4-hydroxy-2,3,4,5-tetrahydrodipicolinate + NADPH + H(+)</text>
        <dbReference type="Rhea" id="RHEA:35331"/>
        <dbReference type="ChEBI" id="CHEBI:15377"/>
        <dbReference type="ChEBI" id="CHEBI:15378"/>
        <dbReference type="ChEBI" id="CHEBI:16845"/>
        <dbReference type="ChEBI" id="CHEBI:57783"/>
        <dbReference type="ChEBI" id="CHEBI:58349"/>
        <dbReference type="ChEBI" id="CHEBI:67139"/>
        <dbReference type="EC" id="1.17.1.8"/>
    </reaction>
</comment>
<comment type="caution">
    <text evidence="13">Was originally thought to be a dihydrodipicolinate reductase (DHDPR), catalyzing the conversion of dihydrodipicolinate to tetrahydrodipicolinate. However, it was shown in E.coli that the substrate of the enzymatic reaction is not dihydrodipicolinate (DHDP) but in fact (2S,4S)-4-hydroxy-2,3,4,5-tetrahydrodipicolinic acid (HTPA), the product released by the DapA-catalyzed reaction.</text>
</comment>
<dbReference type="InterPro" id="IPR022663">
    <property type="entry name" value="DapB_C"/>
</dbReference>
<evidence type="ECO:0000256" key="13">
    <source>
        <dbReference type="HAMAP-Rule" id="MF_00102"/>
    </source>
</evidence>
<organism evidence="16">
    <name type="scientific">Desulfobacca acetoxidans</name>
    <dbReference type="NCBI Taxonomy" id="60893"/>
    <lineage>
        <taxon>Bacteria</taxon>
        <taxon>Pseudomonadati</taxon>
        <taxon>Thermodesulfobacteriota</taxon>
        <taxon>Desulfobaccia</taxon>
        <taxon>Desulfobaccales</taxon>
        <taxon>Desulfobaccaceae</taxon>
        <taxon>Desulfobacca</taxon>
    </lineage>
</organism>
<dbReference type="GO" id="GO:0050661">
    <property type="term" value="F:NADP binding"/>
    <property type="evidence" value="ECO:0007669"/>
    <property type="project" value="UniProtKB-UniRule"/>
</dbReference>
<comment type="subunit">
    <text evidence="13">Homotetramer.</text>
</comment>
<dbReference type="UniPathway" id="UPA00034">
    <property type="reaction ID" value="UER00018"/>
</dbReference>
<keyword evidence="6 13" id="KW-0560">Oxidoreductase</keyword>
<dbReference type="GO" id="GO:0005829">
    <property type="term" value="C:cytosol"/>
    <property type="evidence" value="ECO:0007669"/>
    <property type="project" value="TreeGrafter"/>
</dbReference>
<dbReference type="PANTHER" id="PTHR20836">
    <property type="entry name" value="DIHYDRODIPICOLINATE REDUCTASE"/>
    <property type="match status" value="1"/>
</dbReference>
<evidence type="ECO:0000256" key="2">
    <source>
        <dbReference type="ARBA" id="ARBA00022490"/>
    </source>
</evidence>
<sequence length="269" mass="28863">MVRAIVSGAAGRMGGRIIHMLEAAQGITLAGAVERPDHPAVGKDVGEVVGLPKKGIPVSGSLSEVLPLGEVLIEFTHPQPTLEHLREAAAQGKAMVIGTTGLNADQVWELKNLAAKTRVVFAPNMSVGVNLMFKVVEQIARVLSEGYDVEIVEAHHRMKKDAPSGTALKLAQVIAQTLGRDLEKVAVYGRQGLTGERRPEEIGIMTVRAGDIVGEHTVTFCGIGERLEVVHRAHNRDNFARGAVRAAMWVVNQEPGLYDMQDVLGLKAL</sequence>
<dbReference type="Pfam" id="PF01113">
    <property type="entry name" value="DapB_N"/>
    <property type="match status" value="1"/>
</dbReference>
<dbReference type="Pfam" id="PF05173">
    <property type="entry name" value="DapB_C"/>
    <property type="match status" value="1"/>
</dbReference>
<dbReference type="PROSITE" id="PS01298">
    <property type="entry name" value="DAPB"/>
    <property type="match status" value="1"/>
</dbReference>
<evidence type="ECO:0000259" key="14">
    <source>
        <dbReference type="Pfam" id="PF01113"/>
    </source>
</evidence>
<dbReference type="NCBIfam" id="TIGR00036">
    <property type="entry name" value="dapB"/>
    <property type="match status" value="1"/>
</dbReference>
<evidence type="ECO:0000256" key="3">
    <source>
        <dbReference type="ARBA" id="ARBA00022605"/>
    </source>
</evidence>
<feature type="binding site" evidence="13">
    <location>
        <begin position="98"/>
        <end position="100"/>
    </location>
    <ligand>
        <name>NAD(+)</name>
        <dbReference type="ChEBI" id="CHEBI:57540"/>
    </ligand>
</feature>
<comment type="subcellular location">
    <subcellularLocation>
        <location evidence="13">Cytoplasm</location>
    </subcellularLocation>
</comment>
<dbReference type="GO" id="GO:0016726">
    <property type="term" value="F:oxidoreductase activity, acting on CH or CH2 groups, NAD or NADP as acceptor"/>
    <property type="evidence" value="ECO:0007669"/>
    <property type="project" value="UniProtKB-UniRule"/>
</dbReference>
<feature type="binding site" evidence="13">
    <location>
        <begin position="122"/>
        <end position="125"/>
    </location>
    <ligand>
        <name>NAD(+)</name>
        <dbReference type="ChEBI" id="CHEBI:57540"/>
    </ligand>
</feature>
<evidence type="ECO:0000259" key="15">
    <source>
        <dbReference type="Pfam" id="PF05173"/>
    </source>
</evidence>
<dbReference type="GO" id="GO:0008839">
    <property type="term" value="F:4-hydroxy-tetrahydrodipicolinate reductase"/>
    <property type="evidence" value="ECO:0007669"/>
    <property type="project" value="UniProtKB-UniRule"/>
</dbReference>
<dbReference type="AlphaFoldDB" id="A0A7C5EPT7"/>
<dbReference type="PIRSF" id="PIRSF000161">
    <property type="entry name" value="DHPR"/>
    <property type="match status" value="1"/>
</dbReference>
<gene>
    <name evidence="13" type="primary">dapB</name>
    <name evidence="16" type="ORF">ENW48_05725</name>
</gene>
<keyword evidence="2 13" id="KW-0963">Cytoplasm</keyword>
<accession>A0A7C5EPT7</accession>
<feature type="binding site" evidence="13">
    <location>
        <begin position="165"/>
        <end position="166"/>
    </location>
    <ligand>
        <name>(S)-2,3,4,5-tetrahydrodipicolinate</name>
        <dbReference type="ChEBI" id="CHEBI:16845"/>
    </ligand>
</feature>
<dbReference type="GO" id="GO:0009089">
    <property type="term" value="P:lysine biosynthetic process via diaminopimelate"/>
    <property type="evidence" value="ECO:0007669"/>
    <property type="project" value="UniProtKB-UniRule"/>
</dbReference>
<feature type="active site" description="Proton donor/acceptor" evidence="13">
    <location>
        <position position="155"/>
    </location>
</feature>
<feature type="active site" description="Proton donor" evidence="13">
    <location>
        <position position="159"/>
    </location>
</feature>
<proteinExistence type="inferred from homology"/>
<feature type="domain" description="Dihydrodipicolinate reductase C-terminal" evidence="15">
    <location>
        <begin position="128"/>
        <end position="264"/>
    </location>
</feature>
<evidence type="ECO:0000256" key="8">
    <source>
        <dbReference type="ARBA" id="ARBA00023154"/>
    </source>
</evidence>
<reference evidence="16" key="1">
    <citation type="journal article" date="2020" name="mSystems">
        <title>Genome- and Community-Level Interaction Insights into Carbon Utilization and Element Cycling Functions of Hydrothermarchaeota in Hydrothermal Sediment.</title>
        <authorList>
            <person name="Zhou Z."/>
            <person name="Liu Y."/>
            <person name="Xu W."/>
            <person name="Pan J."/>
            <person name="Luo Z.H."/>
            <person name="Li M."/>
        </authorList>
    </citation>
    <scope>NUCLEOTIDE SEQUENCE [LARGE SCALE GENOMIC DNA]</scope>
    <source>
        <strain evidence="16">SpSt-853</strain>
    </source>
</reference>
<keyword evidence="4 13" id="KW-0521">NADP</keyword>
<dbReference type="PANTHER" id="PTHR20836:SF0">
    <property type="entry name" value="4-HYDROXY-TETRAHYDRODIPICOLINATE REDUCTASE 1, CHLOROPLASTIC-RELATED"/>
    <property type="match status" value="1"/>
</dbReference>
<evidence type="ECO:0000256" key="6">
    <source>
        <dbReference type="ARBA" id="ARBA00023002"/>
    </source>
</evidence>
<evidence type="ECO:0000256" key="11">
    <source>
        <dbReference type="ARBA" id="ARBA00049080"/>
    </source>
</evidence>
<evidence type="ECO:0000256" key="12">
    <source>
        <dbReference type="ARBA" id="ARBA00049396"/>
    </source>
</evidence>
<evidence type="ECO:0000256" key="7">
    <source>
        <dbReference type="ARBA" id="ARBA00023027"/>
    </source>
</evidence>
<dbReference type="SUPFAM" id="SSF51735">
    <property type="entry name" value="NAD(P)-binding Rossmann-fold domains"/>
    <property type="match status" value="1"/>
</dbReference>
<dbReference type="InterPro" id="IPR036291">
    <property type="entry name" value="NAD(P)-bd_dom_sf"/>
</dbReference>
<protein>
    <recommendedName>
        <fullName evidence="10 13">4-hydroxy-tetrahydrodipicolinate reductase</fullName>
        <shortName evidence="13">HTPA reductase</shortName>
        <ecNumber evidence="10 13">1.17.1.8</ecNumber>
    </recommendedName>
</protein>
<dbReference type="InterPro" id="IPR022664">
    <property type="entry name" value="DapB_N_CS"/>
</dbReference>
<dbReference type="Gene3D" id="3.30.360.10">
    <property type="entry name" value="Dihydrodipicolinate Reductase, domain 2"/>
    <property type="match status" value="1"/>
</dbReference>
<keyword evidence="8 13" id="KW-0457">Lysine biosynthesis</keyword>
<dbReference type="HAMAP" id="MF_00102">
    <property type="entry name" value="DapB"/>
    <property type="match status" value="1"/>
</dbReference>
<feature type="binding site" evidence="13">
    <location>
        <position position="35"/>
    </location>
    <ligand>
        <name>NADP(+)</name>
        <dbReference type="ChEBI" id="CHEBI:58349"/>
    </ligand>
</feature>